<evidence type="ECO:0000313" key="4">
    <source>
        <dbReference type="RefSeq" id="XP_018473619.2"/>
    </source>
</evidence>
<dbReference type="PANTHER" id="PTHR48449">
    <property type="entry name" value="DUF1985 DOMAIN-CONTAINING PROTEIN"/>
    <property type="match status" value="1"/>
</dbReference>
<dbReference type="InterPro" id="IPR015410">
    <property type="entry name" value="DUF1985"/>
</dbReference>
<dbReference type="KEGG" id="rsz:108844824"/>
<accession>A0A6J0MNB2</accession>
<sequence>MVSARLVDFPEEPDDGDVGPLPDMMFAAGEEPVGVRVLTYQFSSALNRIFKALDEEEIDFIRKSPFGKLIEIAEKPVFSGRFARYMLSRQLKTKKKYELWFRFAGHPIRFALREFAIVTGLRCGKYPAKAKMKLKKTISAKPYWPCLFGKVEVVTVSSVIKMLYRKTVKDKEIRIKYACLALLESVLLPTSVKMKISREHAEAIADLDDFFSYPWGRLAFEMLVGSIKERDEVALSQNTIAVKGFALALQLVLVEAVPALTEGVQELCSSSESDSDDVEGISRDIFAKKNTLNPSHGRNVDKQSNVKVSCLIGEDNTQTFGEANLVWSDEEPDSTIDNLVSRIDTNYKFTTSLFRGGLRHSDVERMRQSCKSTTKSRKSTYGHGHLQHADAGNITSDVIEKIKPQFDNLEKKFKLACRMGDAIEGKVVVHVKQMLDTFKAEMMVSVKDMVATMCKENVDTPNVVCNQLLPTPVTLPFTSTGPADDVDINAETIANVLRNISDYSTPPRSTPISQDENLTPSNKRVGASGFDCQPPGAETYAQSENSQNRTCQNVFQQRLDAHMRRSENLGSEPSFSLGLTQEEHILGADRVVVPEVRQQDCTSQTNVVENNDHGHGSRKSKRQKTVPSVLVADYQCGRHIMARVKEAQKFSFGTYDQSEMRRKYGHLCVKLGQKL</sequence>
<dbReference type="Pfam" id="PF09331">
    <property type="entry name" value="DUF1985"/>
    <property type="match status" value="1"/>
</dbReference>
<proteinExistence type="predicted"/>
<organism evidence="3 4">
    <name type="scientific">Raphanus sativus</name>
    <name type="common">Radish</name>
    <name type="synonym">Raphanus raphanistrum var. sativus</name>
    <dbReference type="NCBI Taxonomy" id="3726"/>
    <lineage>
        <taxon>Eukaryota</taxon>
        <taxon>Viridiplantae</taxon>
        <taxon>Streptophyta</taxon>
        <taxon>Embryophyta</taxon>
        <taxon>Tracheophyta</taxon>
        <taxon>Spermatophyta</taxon>
        <taxon>Magnoliopsida</taxon>
        <taxon>eudicotyledons</taxon>
        <taxon>Gunneridae</taxon>
        <taxon>Pentapetalae</taxon>
        <taxon>rosids</taxon>
        <taxon>malvids</taxon>
        <taxon>Brassicales</taxon>
        <taxon>Brassicaceae</taxon>
        <taxon>Brassiceae</taxon>
        <taxon>Raphanus</taxon>
    </lineage>
</organism>
<dbReference type="PANTHER" id="PTHR48449:SF2">
    <property type="entry name" value="UBIQUITIN-LIKE PROTEASE FAMILY PROFILE DOMAIN-CONTAINING PROTEIN"/>
    <property type="match status" value="1"/>
</dbReference>
<reference evidence="3" key="1">
    <citation type="journal article" date="2019" name="Database">
        <title>The radish genome database (RadishGD): an integrated information resource for radish genomics.</title>
        <authorList>
            <person name="Yu H.J."/>
            <person name="Baek S."/>
            <person name="Lee Y.J."/>
            <person name="Cho A."/>
            <person name="Mun J.H."/>
        </authorList>
    </citation>
    <scope>NUCLEOTIDE SEQUENCE [LARGE SCALE GENOMIC DNA]</scope>
    <source>
        <strain evidence="3">cv. WK10039</strain>
    </source>
</reference>
<evidence type="ECO:0000256" key="1">
    <source>
        <dbReference type="SAM" id="MobiDB-lite"/>
    </source>
</evidence>
<dbReference type="OrthoDB" id="1930729at2759"/>
<feature type="domain" description="DUF1985" evidence="2">
    <location>
        <begin position="87"/>
        <end position="225"/>
    </location>
</feature>
<name>A0A6J0MNB2_RAPSA</name>
<gene>
    <name evidence="4" type="primary">LOC108844824</name>
</gene>
<keyword evidence="3" id="KW-1185">Reference proteome</keyword>
<feature type="region of interest" description="Disordered" evidence="1">
    <location>
        <begin position="601"/>
        <end position="625"/>
    </location>
</feature>
<feature type="region of interest" description="Disordered" evidence="1">
    <location>
        <begin position="501"/>
        <end position="521"/>
    </location>
</feature>
<reference evidence="4" key="2">
    <citation type="submission" date="2025-08" db="UniProtKB">
        <authorList>
            <consortium name="RefSeq"/>
        </authorList>
    </citation>
    <scope>IDENTIFICATION</scope>
    <source>
        <tissue evidence="4">Leaf</tissue>
    </source>
</reference>
<dbReference type="GeneID" id="108844824"/>
<dbReference type="AlphaFoldDB" id="A0A6J0MNB2"/>
<protein>
    <submittedName>
        <fullName evidence="4">Uncharacterized protein LOC108844824</fullName>
    </submittedName>
</protein>
<dbReference type="RefSeq" id="XP_018473619.2">
    <property type="nucleotide sequence ID" value="XM_018618117.2"/>
</dbReference>
<dbReference type="Proteomes" id="UP000504610">
    <property type="component" value="Chromosome 3"/>
</dbReference>
<evidence type="ECO:0000259" key="2">
    <source>
        <dbReference type="Pfam" id="PF09331"/>
    </source>
</evidence>
<evidence type="ECO:0000313" key="3">
    <source>
        <dbReference type="Proteomes" id="UP000504610"/>
    </source>
</evidence>